<keyword evidence="3" id="KW-1185">Reference proteome</keyword>
<dbReference type="Pfam" id="PF20348">
    <property type="entry name" value="DUF6643"/>
    <property type="match status" value="1"/>
</dbReference>
<feature type="region of interest" description="Disordered" evidence="1">
    <location>
        <begin position="1"/>
        <end position="20"/>
    </location>
</feature>
<proteinExistence type="predicted"/>
<evidence type="ECO:0000313" key="2">
    <source>
        <dbReference type="EMBL" id="MDT0452653.1"/>
    </source>
</evidence>
<accession>A0ABU2SUH6</accession>
<dbReference type="InterPro" id="IPR046585">
    <property type="entry name" value="DUF6643"/>
</dbReference>
<dbReference type="RefSeq" id="WP_311614129.1">
    <property type="nucleotide sequence ID" value="NZ_JAVRFI010000022.1"/>
</dbReference>
<gene>
    <name evidence="2" type="ORF">RM609_26705</name>
</gene>
<dbReference type="EMBL" id="JAVRFI010000022">
    <property type="protein sequence ID" value="MDT0452653.1"/>
    <property type="molecule type" value="Genomic_DNA"/>
</dbReference>
<sequence>MTSPRSTYGGGYYASSSFPDTPIYDSLVAERGTPQIAPIRVSSPYDFGGAPAPAPAQRNLPALPALPSGPSSHQGPPAGYAAPAPQYGGQPMGMGQPVAAQAQGPGPGLQQTPAPYIPQQAATPPAGYAGQAPQPAQQRQGAASMSPAGFDAMRPVAPRPAQAQYEDPYGGGRPYPEQRGY</sequence>
<feature type="compositionally biased region" description="Low complexity" evidence="1">
    <location>
        <begin position="60"/>
        <end position="143"/>
    </location>
</feature>
<feature type="region of interest" description="Disordered" evidence="1">
    <location>
        <begin position="39"/>
        <end position="181"/>
    </location>
</feature>
<protein>
    <submittedName>
        <fullName evidence="2">DUF6643 family protein</fullName>
    </submittedName>
</protein>
<evidence type="ECO:0000313" key="3">
    <source>
        <dbReference type="Proteomes" id="UP001180531"/>
    </source>
</evidence>
<organism evidence="2 3">
    <name type="scientific">Streptomyces hesseae</name>
    <dbReference type="NCBI Taxonomy" id="3075519"/>
    <lineage>
        <taxon>Bacteria</taxon>
        <taxon>Bacillati</taxon>
        <taxon>Actinomycetota</taxon>
        <taxon>Actinomycetes</taxon>
        <taxon>Kitasatosporales</taxon>
        <taxon>Streptomycetaceae</taxon>
        <taxon>Streptomyces</taxon>
    </lineage>
</organism>
<name>A0ABU2SUH6_9ACTN</name>
<comment type="caution">
    <text evidence="2">The sequence shown here is derived from an EMBL/GenBank/DDBJ whole genome shotgun (WGS) entry which is preliminary data.</text>
</comment>
<dbReference type="Proteomes" id="UP001180531">
    <property type="component" value="Unassembled WGS sequence"/>
</dbReference>
<evidence type="ECO:0000256" key="1">
    <source>
        <dbReference type="SAM" id="MobiDB-lite"/>
    </source>
</evidence>
<reference evidence="2" key="1">
    <citation type="submission" date="2024-05" db="EMBL/GenBank/DDBJ databases">
        <title>30 novel species of actinomycetes from the DSMZ collection.</title>
        <authorList>
            <person name="Nouioui I."/>
        </authorList>
    </citation>
    <scope>NUCLEOTIDE SEQUENCE</scope>
    <source>
        <strain evidence="2">DSM 40473</strain>
    </source>
</reference>